<dbReference type="EMBL" id="JBBPBM010000145">
    <property type="protein sequence ID" value="KAK8504078.1"/>
    <property type="molecule type" value="Genomic_DNA"/>
</dbReference>
<feature type="compositionally biased region" description="Low complexity" evidence="1">
    <location>
        <begin position="1"/>
        <end position="18"/>
    </location>
</feature>
<name>A0ABR2BAC9_9ROSI</name>
<evidence type="ECO:0000256" key="1">
    <source>
        <dbReference type="SAM" id="MobiDB-lite"/>
    </source>
</evidence>
<proteinExistence type="predicted"/>
<feature type="region of interest" description="Disordered" evidence="1">
    <location>
        <begin position="1"/>
        <end position="20"/>
    </location>
</feature>
<reference evidence="2 3" key="1">
    <citation type="journal article" date="2024" name="G3 (Bethesda)">
        <title>Genome assembly of Hibiscus sabdariffa L. provides insights into metabolisms of medicinal natural products.</title>
        <authorList>
            <person name="Kim T."/>
        </authorList>
    </citation>
    <scope>NUCLEOTIDE SEQUENCE [LARGE SCALE GENOMIC DNA]</scope>
    <source>
        <strain evidence="2">TK-2024</strain>
        <tissue evidence="2">Old leaves</tissue>
    </source>
</reference>
<organism evidence="2 3">
    <name type="scientific">Hibiscus sabdariffa</name>
    <name type="common">roselle</name>
    <dbReference type="NCBI Taxonomy" id="183260"/>
    <lineage>
        <taxon>Eukaryota</taxon>
        <taxon>Viridiplantae</taxon>
        <taxon>Streptophyta</taxon>
        <taxon>Embryophyta</taxon>
        <taxon>Tracheophyta</taxon>
        <taxon>Spermatophyta</taxon>
        <taxon>Magnoliopsida</taxon>
        <taxon>eudicotyledons</taxon>
        <taxon>Gunneridae</taxon>
        <taxon>Pentapetalae</taxon>
        <taxon>rosids</taxon>
        <taxon>malvids</taxon>
        <taxon>Malvales</taxon>
        <taxon>Malvaceae</taxon>
        <taxon>Malvoideae</taxon>
        <taxon>Hibiscus</taxon>
    </lineage>
</organism>
<dbReference type="Proteomes" id="UP001472677">
    <property type="component" value="Unassembled WGS sequence"/>
</dbReference>
<sequence>MGDQIAQTTSTAASSSAQGVAIPSTYNDFPIVQSPNQSQDGIPEGPSSASLDSNPAEPDLGLPEESGQMSFNNLVAELEVASEQEVDNQGS</sequence>
<accession>A0ABR2BAC9</accession>
<keyword evidence="3" id="KW-1185">Reference proteome</keyword>
<evidence type="ECO:0000313" key="3">
    <source>
        <dbReference type="Proteomes" id="UP001472677"/>
    </source>
</evidence>
<feature type="region of interest" description="Disordered" evidence="1">
    <location>
        <begin position="26"/>
        <end position="68"/>
    </location>
</feature>
<gene>
    <name evidence="2" type="ORF">V6N12_005619</name>
</gene>
<evidence type="ECO:0000313" key="2">
    <source>
        <dbReference type="EMBL" id="KAK8504078.1"/>
    </source>
</evidence>
<comment type="caution">
    <text evidence="2">The sequence shown here is derived from an EMBL/GenBank/DDBJ whole genome shotgun (WGS) entry which is preliminary data.</text>
</comment>
<protein>
    <submittedName>
        <fullName evidence="2">Uncharacterized protein</fullName>
    </submittedName>
</protein>